<organism evidence="2 3">
    <name type="scientific">Maribacter algarum</name>
    <name type="common">ex Zhang et al. 2020</name>
    <dbReference type="NCBI Taxonomy" id="2578118"/>
    <lineage>
        <taxon>Bacteria</taxon>
        <taxon>Pseudomonadati</taxon>
        <taxon>Bacteroidota</taxon>
        <taxon>Flavobacteriia</taxon>
        <taxon>Flavobacteriales</taxon>
        <taxon>Flavobacteriaceae</taxon>
        <taxon>Maribacter</taxon>
    </lineage>
</organism>
<feature type="transmembrane region" description="Helical" evidence="1">
    <location>
        <begin position="94"/>
        <end position="111"/>
    </location>
</feature>
<keyword evidence="1" id="KW-1133">Transmembrane helix</keyword>
<reference evidence="2 3" key="1">
    <citation type="submission" date="2019-05" db="EMBL/GenBank/DDBJ databases">
        <authorList>
            <person name="Zhang J.-Y."/>
            <person name="Feg X."/>
            <person name="Du Z.-J."/>
        </authorList>
    </citation>
    <scope>NUCLEOTIDE SEQUENCE [LARGE SCALE GENOMIC DNA]</scope>
    <source>
        <strain evidence="2 3">RZ26</strain>
    </source>
</reference>
<keyword evidence="1" id="KW-0812">Transmembrane</keyword>
<protein>
    <recommendedName>
        <fullName evidence="4">Coenzyme Q (Ubiquinone) biosynthesis protein Coq4</fullName>
    </recommendedName>
</protein>
<dbReference type="AlphaFoldDB" id="A0A5S3PSL3"/>
<keyword evidence="3" id="KW-1185">Reference proteome</keyword>
<name>A0A5S3PSL3_9FLAO</name>
<accession>A0A5S3PSL3</accession>
<dbReference type="EMBL" id="VATY01000001">
    <property type="protein sequence ID" value="TMM57996.1"/>
    <property type="molecule type" value="Genomic_DNA"/>
</dbReference>
<comment type="caution">
    <text evidence="2">The sequence shown here is derived from an EMBL/GenBank/DDBJ whole genome shotgun (WGS) entry which is preliminary data.</text>
</comment>
<evidence type="ECO:0000313" key="3">
    <source>
        <dbReference type="Proteomes" id="UP000310314"/>
    </source>
</evidence>
<dbReference type="OrthoDB" id="6157812at2"/>
<proteinExistence type="predicted"/>
<keyword evidence="1" id="KW-0472">Membrane</keyword>
<gene>
    <name evidence="2" type="ORF">FEE95_00790</name>
</gene>
<evidence type="ECO:0008006" key="4">
    <source>
        <dbReference type="Google" id="ProtNLM"/>
    </source>
</evidence>
<dbReference type="RefSeq" id="WP_138655928.1">
    <property type="nucleotide sequence ID" value="NZ_VATY01000001.1"/>
</dbReference>
<evidence type="ECO:0000313" key="2">
    <source>
        <dbReference type="EMBL" id="TMM57996.1"/>
    </source>
</evidence>
<dbReference type="Proteomes" id="UP000310314">
    <property type="component" value="Unassembled WGS sequence"/>
</dbReference>
<sequence>MRALILEKLYEWSLIPYQSFKKNKAWDLGIEDLLQYPKGTLGYQMGYFLLSNNFDLQDKLESHDVFHVLTRTGITVPEEISMQFYLLGNGKRSAYLFSVIFLGGLLFPDYFKMFRSKYRLGKASLPFHQLNFKKLLDQPLERIKDTFLIQ</sequence>
<evidence type="ECO:0000256" key="1">
    <source>
        <dbReference type="SAM" id="Phobius"/>
    </source>
</evidence>